<evidence type="ECO:0000313" key="1">
    <source>
        <dbReference type="EMBL" id="GAB1254209.1"/>
    </source>
</evidence>
<evidence type="ECO:0000313" key="2">
    <source>
        <dbReference type="Proteomes" id="UP001628192"/>
    </source>
</evidence>
<dbReference type="Proteomes" id="UP001628192">
    <property type="component" value="Unassembled WGS sequence"/>
</dbReference>
<organism evidence="1 2">
    <name type="scientific">Desulfovibrio falkowii</name>
    <dbReference type="NCBI Taxonomy" id="3136602"/>
    <lineage>
        <taxon>Bacteria</taxon>
        <taxon>Pseudomonadati</taxon>
        <taxon>Thermodesulfobacteriota</taxon>
        <taxon>Desulfovibrionia</taxon>
        <taxon>Desulfovibrionales</taxon>
        <taxon>Desulfovibrionaceae</taxon>
        <taxon>Desulfovibrio</taxon>
    </lineage>
</organism>
<dbReference type="EMBL" id="BAAFSG010000001">
    <property type="protein sequence ID" value="GAB1254209.1"/>
    <property type="molecule type" value="Genomic_DNA"/>
</dbReference>
<keyword evidence="2" id="KW-1185">Reference proteome</keyword>
<protein>
    <submittedName>
        <fullName evidence="1">Uncharacterized protein</fullName>
    </submittedName>
</protein>
<gene>
    <name evidence="1" type="ORF">Defa_16960</name>
</gene>
<name>A0ABQ0E8V8_9BACT</name>
<accession>A0ABQ0E8V8</accession>
<sequence length="49" mass="5185">MQRNSAGYYREKTVKEEAGGSGYTGTAEKNSMCEKGMPGSAARASCYVA</sequence>
<comment type="caution">
    <text evidence="1">The sequence shown here is derived from an EMBL/GenBank/DDBJ whole genome shotgun (WGS) entry which is preliminary data.</text>
</comment>
<proteinExistence type="predicted"/>
<reference evidence="1 2" key="1">
    <citation type="journal article" date="2025" name="Int. J. Syst. Evol. Microbiol.">
        <title>Desulfovibrio falkowii sp. nov., Porphyromonas miyakawae sp. nov., Mediterraneibacter flintii sp. nov. and Owariibacterium komagatae gen. nov., sp. nov., isolated from human faeces.</title>
        <authorList>
            <person name="Hamaguchi T."/>
            <person name="Ohara M."/>
            <person name="Hisatomi A."/>
            <person name="Sekiguchi K."/>
            <person name="Takeda J.I."/>
            <person name="Ueyama J."/>
            <person name="Ito M."/>
            <person name="Nishiwaki H."/>
            <person name="Ogi T."/>
            <person name="Hirayama M."/>
            <person name="Ohkuma M."/>
            <person name="Sakamoto M."/>
            <person name="Ohno K."/>
        </authorList>
    </citation>
    <scope>NUCLEOTIDE SEQUENCE [LARGE SCALE GENOMIC DNA]</scope>
    <source>
        <strain evidence="1 2">13CB8C</strain>
    </source>
</reference>